<evidence type="ECO:0000256" key="8">
    <source>
        <dbReference type="ARBA" id="ARBA00023289"/>
    </source>
</evidence>
<dbReference type="PROSITE" id="PS00636">
    <property type="entry name" value="DNAJ_1"/>
    <property type="match status" value="1"/>
</dbReference>
<dbReference type="Gene3D" id="2.10.230.10">
    <property type="entry name" value="Heat shock protein DnaJ, cysteine-rich domain"/>
    <property type="match status" value="1"/>
</dbReference>
<dbReference type="FunFam" id="2.10.230.10:FF:000001">
    <property type="entry name" value="DnaJ subfamily A member 2"/>
    <property type="match status" value="1"/>
</dbReference>
<keyword evidence="14" id="KW-1185">Reference proteome</keyword>
<dbReference type="InterPro" id="IPR001305">
    <property type="entry name" value="HSP_DnaJ_Cys-rich_dom"/>
</dbReference>
<dbReference type="GO" id="GO:0030544">
    <property type="term" value="F:Hsp70 protein binding"/>
    <property type="evidence" value="ECO:0007669"/>
    <property type="project" value="InterPro"/>
</dbReference>
<protein>
    <submittedName>
        <fullName evidence="13">Uncharacterized protein</fullName>
    </submittedName>
</protein>
<dbReference type="PRINTS" id="PR00625">
    <property type="entry name" value="JDOMAIN"/>
</dbReference>
<name>A0AA39HRC9_9BILA</name>
<comment type="caution">
    <text evidence="13">The sequence shown here is derived from an EMBL/GenBank/DDBJ whole genome shotgun (WGS) entry which is preliminary data.</text>
</comment>
<evidence type="ECO:0000256" key="5">
    <source>
        <dbReference type="ARBA" id="ARBA00022833"/>
    </source>
</evidence>
<evidence type="ECO:0000256" key="4">
    <source>
        <dbReference type="ARBA" id="ARBA00022771"/>
    </source>
</evidence>
<evidence type="ECO:0000256" key="1">
    <source>
        <dbReference type="ARBA" id="ARBA00022481"/>
    </source>
</evidence>
<evidence type="ECO:0000256" key="2">
    <source>
        <dbReference type="ARBA" id="ARBA00022723"/>
    </source>
</evidence>
<keyword evidence="8" id="KW-0636">Prenylation</keyword>
<keyword evidence="5 9" id="KW-0862">Zinc</keyword>
<keyword evidence="4 9" id="KW-0863">Zinc-finger</keyword>
<dbReference type="SUPFAM" id="SSF46565">
    <property type="entry name" value="Chaperone J-domain"/>
    <property type="match status" value="1"/>
</dbReference>
<dbReference type="SMART" id="SM00271">
    <property type="entry name" value="DnaJ"/>
    <property type="match status" value="1"/>
</dbReference>
<dbReference type="PROSITE" id="PS50076">
    <property type="entry name" value="DNAJ_2"/>
    <property type="match status" value="1"/>
</dbReference>
<dbReference type="PANTHER" id="PTHR43888">
    <property type="entry name" value="DNAJ-LIKE-2, ISOFORM A-RELATED"/>
    <property type="match status" value="1"/>
</dbReference>
<dbReference type="SUPFAM" id="SSF49493">
    <property type="entry name" value="HSP40/DnaJ peptide-binding domain"/>
    <property type="match status" value="2"/>
</dbReference>
<dbReference type="GO" id="GO:0008270">
    <property type="term" value="F:zinc ion binding"/>
    <property type="evidence" value="ECO:0007669"/>
    <property type="project" value="UniProtKB-KW"/>
</dbReference>
<dbReference type="InterPro" id="IPR036869">
    <property type="entry name" value="J_dom_sf"/>
</dbReference>
<dbReference type="GO" id="GO:0006457">
    <property type="term" value="P:protein folding"/>
    <property type="evidence" value="ECO:0007669"/>
    <property type="project" value="InterPro"/>
</dbReference>
<evidence type="ECO:0000259" key="12">
    <source>
        <dbReference type="PROSITE" id="PS51188"/>
    </source>
</evidence>
<dbReference type="HAMAP" id="MF_01152">
    <property type="entry name" value="DnaJ"/>
    <property type="match status" value="1"/>
</dbReference>
<dbReference type="AlphaFoldDB" id="A0AA39HRC9"/>
<dbReference type="Pfam" id="PF00684">
    <property type="entry name" value="DnaJ_CXXCXGXG"/>
    <property type="match status" value="1"/>
</dbReference>
<sequence length="436" mass="47608">MFFSGMGGSRGGGPVDTTLYDALGVRPDASDDEIKKAYRKLAKEYHPDKNPNHGDKFKEISAAYEILSDPDKRETYDAHGLEGMNGGEGFSGADLFSNLFGGGGGGHPFASFFGGGGGGGRPRRRKGQDTVHALKISLEEAYKGKTSKLQLSKKIVCDTCKGSGSKNGSSQTCTGCRGQGRKMVMRQIGPGMVQQMVTTCDVCHGEGTMVPEKDKCKACSGNKTIQTKKVLEVNIRRGVNNNEKIVFAREGDQEPGVEPGDVIIVIQTKEHELFERKGENLYMEKTITLNEALTGFQFVIKHLDGRDVIVTGKPGDIIEPDSVRGILDEGMPIPSAPDQRGILFVKFDVKFPEDHFLDEESLYMELAKHLPPKKAFVMPTGDDVEEVSLMPFDEKRHSSNRGGHREAYHDDEYDDDEEMGGHGFHSAGPGVQCAQQ</sequence>
<proteinExistence type="inferred from homology"/>
<dbReference type="GO" id="GO:0051082">
    <property type="term" value="F:unfolded protein binding"/>
    <property type="evidence" value="ECO:0007669"/>
    <property type="project" value="InterPro"/>
</dbReference>
<feature type="domain" description="J" evidence="11">
    <location>
        <begin position="18"/>
        <end position="80"/>
    </location>
</feature>
<accession>A0AA39HRC9</accession>
<dbReference type="SUPFAM" id="SSF57938">
    <property type="entry name" value="DnaJ/Hsp40 cysteine-rich domain"/>
    <property type="match status" value="1"/>
</dbReference>
<keyword evidence="7" id="KW-0449">Lipoprotein</keyword>
<dbReference type="CDD" id="cd06257">
    <property type="entry name" value="DnaJ"/>
    <property type="match status" value="1"/>
</dbReference>
<evidence type="ECO:0000259" key="11">
    <source>
        <dbReference type="PROSITE" id="PS50076"/>
    </source>
</evidence>
<keyword evidence="2 9" id="KW-0479">Metal-binding</keyword>
<gene>
    <name evidence="13" type="ORF">QR680_005260</name>
</gene>
<dbReference type="Gene3D" id="1.10.287.110">
    <property type="entry name" value="DnaJ domain"/>
    <property type="match status" value="1"/>
</dbReference>
<evidence type="ECO:0000256" key="7">
    <source>
        <dbReference type="ARBA" id="ARBA00023288"/>
    </source>
</evidence>
<dbReference type="InterPro" id="IPR012724">
    <property type="entry name" value="DnaJ"/>
</dbReference>
<dbReference type="InterPro" id="IPR044713">
    <property type="entry name" value="DNJA1/2-like"/>
</dbReference>
<evidence type="ECO:0000313" key="13">
    <source>
        <dbReference type="EMBL" id="KAK0410663.1"/>
    </source>
</evidence>
<dbReference type="InterPro" id="IPR018253">
    <property type="entry name" value="DnaJ_domain_CS"/>
</dbReference>
<dbReference type="Proteomes" id="UP001175271">
    <property type="component" value="Unassembled WGS sequence"/>
</dbReference>
<feature type="zinc finger region" description="CR-type" evidence="9">
    <location>
        <begin position="144"/>
        <end position="228"/>
    </location>
</feature>
<feature type="compositionally biased region" description="Basic and acidic residues" evidence="10">
    <location>
        <begin position="392"/>
        <end position="410"/>
    </location>
</feature>
<dbReference type="InterPro" id="IPR036410">
    <property type="entry name" value="HSP_DnaJ_Cys-rich_dom_sf"/>
</dbReference>
<dbReference type="InterPro" id="IPR001623">
    <property type="entry name" value="DnaJ_domain"/>
</dbReference>
<dbReference type="FunFam" id="1.10.287.110:FF:000016">
    <property type="entry name" value="DnaJ (Hsp40) homolog, subfamily A, member 2"/>
    <property type="match status" value="1"/>
</dbReference>
<organism evidence="13 14">
    <name type="scientific">Steinernema hermaphroditum</name>
    <dbReference type="NCBI Taxonomy" id="289476"/>
    <lineage>
        <taxon>Eukaryota</taxon>
        <taxon>Metazoa</taxon>
        <taxon>Ecdysozoa</taxon>
        <taxon>Nematoda</taxon>
        <taxon>Chromadorea</taxon>
        <taxon>Rhabditida</taxon>
        <taxon>Tylenchina</taxon>
        <taxon>Panagrolaimomorpha</taxon>
        <taxon>Strongyloidoidea</taxon>
        <taxon>Steinernematidae</taxon>
        <taxon>Steinernema</taxon>
    </lineage>
</organism>
<feature type="region of interest" description="Disordered" evidence="10">
    <location>
        <begin position="391"/>
        <end position="436"/>
    </location>
</feature>
<reference evidence="13" key="1">
    <citation type="submission" date="2023-06" db="EMBL/GenBank/DDBJ databases">
        <title>Genomic analysis of the entomopathogenic nematode Steinernema hermaphroditum.</title>
        <authorList>
            <person name="Schwarz E.M."/>
            <person name="Heppert J.K."/>
            <person name="Baniya A."/>
            <person name="Schwartz H.T."/>
            <person name="Tan C.-H."/>
            <person name="Antoshechkin I."/>
            <person name="Sternberg P.W."/>
            <person name="Goodrich-Blair H."/>
            <person name="Dillman A.R."/>
        </authorList>
    </citation>
    <scope>NUCLEOTIDE SEQUENCE</scope>
    <source>
        <strain evidence="13">PS9179</strain>
        <tissue evidence="13">Whole animal</tissue>
    </source>
</reference>
<evidence type="ECO:0000313" key="14">
    <source>
        <dbReference type="Proteomes" id="UP001175271"/>
    </source>
</evidence>
<evidence type="ECO:0000256" key="9">
    <source>
        <dbReference type="PROSITE-ProRule" id="PRU00546"/>
    </source>
</evidence>
<dbReference type="PROSITE" id="PS51188">
    <property type="entry name" value="ZF_CR"/>
    <property type="match status" value="1"/>
</dbReference>
<evidence type="ECO:0000256" key="3">
    <source>
        <dbReference type="ARBA" id="ARBA00022737"/>
    </source>
</evidence>
<dbReference type="CDD" id="cd10747">
    <property type="entry name" value="DnaJ_C"/>
    <property type="match status" value="1"/>
</dbReference>
<dbReference type="GO" id="GO:0009408">
    <property type="term" value="P:response to heat"/>
    <property type="evidence" value="ECO:0007669"/>
    <property type="project" value="InterPro"/>
</dbReference>
<feature type="domain" description="CR-type" evidence="12">
    <location>
        <begin position="144"/>
        <end position="228"/>
    </location>
</feature>
<evidence type="ECO:0000256" key="10">
    <source>
        <dbReference type="SAM" id="MobiDB-lite"/>
    </source>
</evidence>
<dbReference type="Pfam" id="PF01556">
    <property type="entry name" value="DnaJ_C"/>
    <property type="match status" value="1"/>
</dbReference>
<dbReference type="CDD" id="cd10719">
    <property type="entry name" value="DnaJ_zf"/>
    <property type="match status" value="1"/>
</dbReference>
<dbReference type="FunFam" id="2.60.260.20:FF:000003">
    <property type="entry name" value="DnaJ subfamily A member 2"/>
    <property type="match status" value="1"/>
</dbReference>
<dbReference type="Gene3D" id="2.60.260.20">
    <property type="entry name" value="Urease metallochaperone UreE, N-terminal domain"/>
    <property type="match status" value="2"/>
</dbReference>
<evidence type="ECO:0000256" key="6">
    <source>
        <dbReference type="ARBA" id="ARBA00023186"/>
    </source>
</evidence>
<keyword evidence="3" id="KW-0677">Repeat</keyword>
<dbReference type="EMBL" id="JAUCMV010000003">
    <property type="protein sequence ID" value="KAK0410663.1"/>
    <property type="molecule type" value="Genomic_DNA"/>
</dbReference>
<dbReference type="Pfam" id="PF00226">
    <property type="entry name" value="DnaJ"/>
    <property type="match status" value="1"/>
</dbReference>
<dbReference type="InterPro" id="IPR008971">
    <property type="entry name" value="HSP40/DnaJ_pept-bd"/>
</dbReference>
<dbReference type="InterPro" id="IPR002939">
    <property type="entry name" value="DnaJ_C"/>
</dbReference>
<dbReference type="GO" id="GO:0005524">
    <property type="term" value="F:ATP binding"/>
    <property type="evidence" value="ECO:0007669"/>
    <property type="project" value="InterPro"/>
</dbReference>
<keyword evidence="6" id="KW-0143">Chaperone</keyword>
<keyword evidence="1" id="KW-0488">Methylation</keyword>